<dbReference type="EMBL" id="JAQGDS010000008">
    <property type="protein sequence ID" value="KAJ6258827.1"/>
    <property type="molecule type" value="Genomic_DNA"/>
</dbReference>
<proteinExistence type="predicted"/>
<comment type="caution">
    <text evidence="2">The sequence shown here is derived from an EMBL/GenBank/DDBJ whole genome shotgun (WGS) entry which is preliminary data.</text>
</comment>
<keyword evidence="3" id="KW-1185">Reference proteome</keyword>
<sequence length="836" mass="89506">MTSIKILNMSESEQAQAQLERALAVEEERLKKDDIAFRAVQEIKSSILVNMNWSEMLMSAPIAISSLGGCFIASSSPLAATTTLENTKDSILKYKSMRANLVEVSNLGQIAFAIAEKNMINISARASSVKDSDLKSIDQDWKTPIPAACSSLMAGLQNIQPESEAWRETLHGDMGDLKLASDKSNEKAREIDKAFQIWLDYIRDFHAACVEKESSNESQLRQNEIDIAAKKTHLKGQKEAVGLAKKTCKKLSDQLDKVSEAFEKASDKFPSGWALVGQDVTRTLASTIPGAVNTGVAAGVGALTGGPPGALAMASSQLMTQGANLIAKKLENNGPPETPAFVGMIGNILQFIIMVQPMINGKDKGIDWEAASKNTTLEFVVRMLDHSMNSLGGTAPEPSALDLAPDDNLRRIISINLEVTKGILDEVKKMNSPQSAESIASEPSLPQPADSAKPDAPKVDVVNPDATKADVFEPAPDAAANPAAVIPAGASKVGTPPAADDPRVVKWKQDFLDQYFEATKLNTAAKSLPGSPMNTMPTLGGDMKGKLSKEDAEATRALLESATHRLNTTQQALISTQSNYEKSTSQLTKSVEELGRIKAALTVLEADKVTLAQVKNVLYECVKLIVTMKEKVYALAGFFSALSEVVEVVVESVVTPFTRKIGTVEKDTQGKIGGYTLPDVLRTGLYQGVISILGHFSVFSDIARMWVKLSQQHLKSGLALAEELGLLAPPKGEADPSKPAVPVKGGQDKVMVEKNKKLSDWASNATNEIKDLVDTEQAKVKAQMAARVSEISKSASFLKPSPATQKAIGEGVKIANIATEASVKAEDPLASGQLDM</sequence>
<evidence type="ECO:0000256" key="1">
    <source>
        <dbReference type="SAM" id="MobiDB-lite"/>
    </source>
</evidence>
<dbReference type="Proteomes" id="UP001221413">
    <property type="component" value="Unassembled WGS sequence"/>
</dbReference>
<reference evidence="2" key="1">
    <citation type="submission" date="2023-01" db="EMBL/GenBank/DDBJ databases">
        <title>The chitinases involved in constricting ring structure development in the nematode-trapping fungus Drechslerella dactyloides.</title>
        <authorList>
            <person name="Wang R."/>
            <person name="Zhang L."/>
            <person name="Tang P."/>
            <person name="Li S."/>
            <person name="Liang L."/>
        </authorList>
    </citation>
    <scope>NUCLEOTIDE SEQUENCE</scope>
    <source>
        <strain evidence="2">YMF1.00031</strain>
    </source>
</reference>
<dbReference type="PANTHER" id="PTHR33488:SF2">
    <property type="entry name" value="EARLY ENDOSOME ANTIGEN 1-LIKE"/>
    <property type="match status" value="1"/>
</dbReference>
<gene>
    <name evidence="2" type="ORF">Dda_6881</name>
</gene>
<feature type="region of interest" description="Disordered" evidence="1">
    <location>
        <begin position="434"/>
        <end position="458"/>
    </location>
</feature>
<dbReference type="AlphaFoldDB" id="A0AAD6IUZ2"/>
<name>A0AAD6IUZ2_DREDA</name>
<protein>
    <submittedName>
        <fullName evidence="2">Uncharacterized protein</fullName>
    </submittedName>
</protein>
<organism evidence="2 3">
    <name type="scientific">Drechslerella dactyloides</name>
    <name type="common">Nematode-trapping fungus</name>
    <name type="synonym">Arthrobotrys dactyloides</name>
    <dbReference type="NCBI Taxonomy" id="74499"/>
    <lineage>
        <taxon>Eukaryota</taxon>
        <taxon>Fungi</taxon>
        <taxon>Dikarya</taxon>
        <taxon>Ascomycota</taxon>
        <taxon>Pezizomycotina</taxon>
        <taxon>Orbiliomycetes</taxon>
        <taxon>Orbiliales</taxon>
        <taxon>Orbiliaceae</taxon>
        <taxon>Drechslerella</taxon>
    </lineage>
</organism>
<dbReference type="PANTHER" id="PTHR33488">
    <property type="entry name" value="ZGC:162509"/>
    <property type="match status" value="1"/>
</dbReference>
<accession>A0AAD6IUZ2</accession>
<evidence type="ECO:0000313" key="2">
    <source>
        <dbReference type="EMBL" id="KAJ6258827.1"/>
    </source>
</evidence>
<evidence type="ECO:0000313" key="3">
    <source>
        <dbReference type="Proteomes" id="UP001221413"/>
    </source>
</evidence>